<dbReference type="InterPro" id="IPR056681">
    <property type="entry name" value="DUF7779"/>
</dbReference>
<reference evidence="3" key="1">
    <citation type="submission" date="2018-12" db="EMBL/GenBank/DDBJ databases">
        <title>Tengunoibacter tsumagoiensis gen. nov., sp. nov., Dictyobacter kobayashii sp. nov., D. alpinus sp. nov., and D. joshuensis sp. nov. and description of Dictyobacteraceae fam. nov. within the order Ktedonobacterales isolated from Tengu-no-mugimeshi.</title>
        <authorList>
            <person name="Wang C.M."/>
            <person name="Zheng Y."/>
            <person name="Sakai Y."/>
            <person name="Toyoda A."/>
            <person name="Minakuchi Y."/>
            <person name="Abe K."/>
            <person name="Yokota A."/>
            <person name="Yabe S."/>
        </authorList>
    </citation>
    <scope>NUCLEOTIDE SEQUENCE [LARGE SCALE GENOMIC DNA]</scope>
    <source>
        <strain evidence="3">Uno11</strain>
    </source>
</reference>
<dbReference type="SUPFAM" id="SSF52540">
    <property type="entry name" value="P-loop containing nucleoside triphosphate hydrolases"/>
    <property type="match status" value="1"/>
</dbReference>
<protein>
    <recommendedName>
        <fullName evidence="1">TIR domain-containing protein</fullName>
    </recommendedName>
</protein>
<evidence type="ECO:0000313" key="3">
    <source>
        <dbReference type="Proteomes" id="UP000287188"/>
    </source>
</evidence>
<dbReference type="Pfam" id="PF25000">
    <property type="entry name" value="DUF7779"/>
    <property type="match status" value="1"/>
</dbReference>
<dbReference type="SUPFAM" id="SSF48452">
    <property type="entry name" value="TPR-like"/>
    <property type="match status" value="1"/>
</dbReference>
<dbReference type="InterPro" id="IPR027417">
    <property type="entry name" value="P-loop_NTPase"/>
</dbReference>
<dbReference type="Pfam" id="PF13676">
    <property type="entry name" value="TIR_2"/>
    <property type="match status" value="1"/>
</dbReference>
<dbReference type="Pfam" id="PF13424">
    <property type="entry name" value="TPR_12"/>
    <property type="match status" value="1"/>
</dbReference>
<dbReference type="PROSITE" id="PS50104">
    <property type="entry name" value="TIR"/>
    <property type="match status" value="1"/>
</dbReference>
<proteinExistence type="predicted"/>
<dbReference type="EMBL" id="BIFS01000001">
    <property type="protein sequence ID" value="GCE17584.1"/>
    <property type="molecule type" value="Genomic_DNA"/>
</dbReference>
<dbReference type="InterPro" id="IPR011990">
    <property type="entry name" value="TPR-like_helical_dom_sf"/>
</dbReference>
<dbReference type="PANTHER" id="PTHR35205:SF1">
    <property type="entry name" value="ZU5 DOMAIN-CONTAINING PROTEIN"/>
    <property type="match status" value="1"/>
</dbReference>
<dbReference type="InterPro" id="IPR000157">
    <property type="entry name" value="TIR_dom"/>
</dbReference>
<dbReference type="InterPro" id="IPR035897">
    <property type="entry name" value="Toll_tir_struct_dom_sf"/>
</dbReference>
<accession>A0A402AES7</accession>
<name>A0A402AES7_9CHLR</name>
<gene>
    <name evidence="2" type="ORF">KDK_13840</name>
</gene>
<dbReference type="Proteomes" id="UP000287188">
    <property type="component" value="Unassembled WGS sequence"/>
</dbReference>
<organism evidence="2 3">
    <name type="scientific">Dictyobacter kobayashii</name>
    <dbReference type="NCBI Taxonomy" id="2014872"/>
    <lineage>
        <taxon>Bacteria</taxon>
        <taxon>Bacillati</taxon>
        <taxon>Chloroflexota</taxon>
        <taxon>Ktedonobacteria</taxon>
        <taxon>Ktedonobacterales</taxon>
        <taxon>Dictyobacteraceae</taxon>
        <taxon>Dictyobacter</taxon>
    </lineage>
</organism>
<dbReference type="Gene3D" id="3.40.50.10140">
    <property type="entry name" value="Toll/interleukin-1 receptor homology (TIR) domain"/>
    <property type="match status" value="1"/>
</dbReference>
<dbReference type="PRINTS" id="PR00364">
    <property type="entry name" value="DISEASERSIST"/>
</dbReference>
<evidence type="ECO:0000313" key="2">
    <source>
        <dbReference type="EMBL" id="GCE17584.1"/>
    </source>
</evidence>
<feature type="domain" description="TIR" evidence="1">
    <location>
        <begin position="1"/>
        <end position="120"/>
    </location>
</feature>
<dbReference type="Gene3D" id="3.40.50.300">
    <property type="entry name" value="P-loop containing nucleotide triphosphate hydrolases"/>
    <property type="match status" value="1"/>
</dbReference>
<keyword evidence="3" id="KW-1185">Reference proteome</keyword>
<dbReference type="PANTHER" id="PTHR35205">
    <property type="entry name" value="NB-ARC AND TPR DOMAIN PROTEIN"/>
    <property type="match status" value="1"/>
</dbReference>
<dbReference type="SUPFAM" id="SSF52200">
    <property type="entry name" value="Toll/Interleukin receptor TIR domain"/>
    <property type="match status" value="1"/>
</dbReference>
<comment type="caution">
    <text evidence="2">The sequence shown here is derived from an EMBL/GenBank/DDBJ whole genome shotgun (WGS) entry which is preliminary data.</text>
</comment>
<dbReference type="InterPro" id="IPR002182">
    <property type="entry name" value="NB-ARC"/>
</dbReference>
<dbReference type="AlphaFoldDB" id="A0A402AES7"/>
<dbReference type="Pfam" id="PF00931">
    <property type="entry name" value="NB-ARC"/>
    <property type="match status" value="1"/>
</dbReference>
<dbReference type="Gene3D" id="1.25.40.10">
    <property type="entry name" value="Tetratricopeptide repeat domain"/>
    <property type="match status" value="1"/>
</dbReference>
<evidence type="ECO:0000259" key="1">
    <source>
        <dbReference type="PROSITE" id="PS50104"/>
    </source>
</evidence>
<dbReference type="GO" id="GO:0007165">
    <property type="term" value="P:signal transduction"/>
    <property type="evidence" value="ECO:0007669"/>
    <property type="project" value="InterPro"/>
</dbReference>
<sequence length="607" mass="68100">MSALKRQGVVSSWFDRDISGGEEWASRIAAELDKATIIVLLVSADFMASEYCYGVEVSRAMERYEQKEACVIPVLVRSCDWKGTPFERLQALPRDGKAISTWADEDEAFVDVVEGIRRVLRDLQADPAFKAASDTPARVVVDNIPYARNPLFTGREEVLGRLYEALHQEKTAALTQAISGLGGIGKTQTALEYAYRYRDEYTHIFWITADALQTVRLGLAGVSLLLKLPLGQEQEQAVIIEAVKRWMQQHEGWLLILDNVESFADIEGLPPLHARGQTLLTTRSQSVGRRAHVDLATMAVDEGALLLLRRANLLDVADASLAGVLEEDQARAREITRELGGLPLALDQAGAYIEETQCGLQGYLELYRQRYADLLRERGSVDDDYPEKVATTWSLSFEKVQQASSVAGDFLAVCALLDPDAIPKALFDQGAEALSPVLTVLGGDGLAFNEVMRHLLRYSLIRRNPNQTLTIHRLVQVVLQTKMSQQELRVWSERVMKALALSAPPVDYEQDHWPRCLEYLPQVQRGVELIEQQQFTFVEVAQLFHWFGKVQYRQARYQEAAPLLQRALAISEQVVGTEQPLVATILDDLAELYRQQAKYQAAEPLYQ</sequence>
<dbReference type="GO" id="GO:0043531">
    <property type="term" value="F:ADP binding"/>
    <property type="evidence" value="ECO:0007669"/>
    <property type="project" value="InterPro"/>
</dbReference>